<dbReference type="InterPro" id="IPR016785">
    <property type="entry name" value="ComGD"/>
</dbReference>
<evidence type="ECO:0000313" key="13">
    <source>
        <dbReference type="EMBL" id="TWT59922.1"/>
    </source>
</evidence>
<name>A0A5C5XDD0_9PLAN</name>
<dbReference type="SUPFAM" id="SSF54523">
    <property type="entry name" value="Pili subunits"/>
    <property type="match status" value="1"/>
</dbReference>
<dbReference type="InterPro" id="IPR012902">
    <property type="entry name" value="N_methyl_site"/>
</dbReference>
<reference evidence="13 14" key="1">
    <citation type="submission" date="2019-02" db="EMBL/GenBank/DDBJ databases">
        <title>Deep-cultivation of Planctomycetes and their phenomic and genomic characterization uncovers novel biology.</title>
        <authorList>
            <person name="Wiegand S."/>
            <person name="Jogler M."/>
            <person name="Boedeker C."/>
            <person name="Pinto D."/>
            <person name="Vollmers J."/>
            <person name="Rivas-Marin E."/>
            <person name="Kohn T."/>
            <person name="Peeters S.H."/>
            <person name="Heuer A."/>
            <person name="Rast P."/>
            <person name="Oberbeckmann S."/>
            <person name="Bunk B."/>
            <person name="Jeske O."/>
            <person name="Meyerdierks A."/>
            <person name="Storesund J.E."/>
            <person name="Kallscheuer N."/>
            <person name="Luecker S."/>
            <person name="Lage O.M."/>
            <person name="Pohl T."/>
            <person name="Merkel B.J."/>
            <person name="Hornburger P."/>
            <person name="Mueller R.-W."/>
            <person name="Bruemmer F."/>
            <person name="Labrenz M."/>
            <person name="Spormann A.M."/>
            <person name="Op Den Camp H."/>
            <person name="Overmann J."/>
            <person name="Amann R."/>
            <person name="Jetten M.S.M."/>
            <person name="Mascher T."/>
            <person name="Medema M.H."/>
            <person name="Devos D.P."/>
            <person name="Kaster A.-K."/>
            <person name="Ovreas L."/>
            <person name="Rohde M."/>
            <person name="Galperin M.Y."/>
            <person name="Jogler C."/>
        </authorList>
    </citation>
    <scope>NUCLEOTIDE SEQUENCE [LARGE SCALE GENOMIC DNA]</scope>
    <source>
        <strain evidence="13 14">Pan54</strain>
    </source>
</reference>
<dbReference type="GO" id="GO:0015627">
    <property type="term" value="C:type II protein secretion system complex"/>
    <property type="evidence" value="ECO:0007669"/>
    <property type="project" value="InterPro"/>
</dbReference>
<proteinExistence type="inferred from homology"/>
<accession>A0A5C5XDD0</accession>
<keyword evidence="3" id="KW-1003">Cell membrane</keyword>
<evidence type="ECO:0000256" key="3">
    <source>
        <dbReference type="ARBA" id="ARBA00022475"/>
    </source>
</evidence>
<evidence type="ECO:0000256" key="4">
    <source>
        <dbReference type="ARBA" id="ARBA00022481"/>
    </source>
</evidence>
<evidence type="ECO:0000313" key="14">
    <source>
        <dbReference type="Proteomes" id="UP000316095"/>
    </source>
</evidence>
<dbReference type="Pfam" id="PF12019">
    <property type="entry name" value="GspH"/>
    <property type="match status" value="1"/>
</dbReference>
<dbReference type="PROSITE" id="PS00409">
    <property type="entry name" value="PROKAR_NTER_METHYL"/>
    <property type="match status" value="1"/>
</dbReference>
<keyword evidence="4" id="KW-0488">Methylation</keyword>
<dbReference type="PIRSF" id="PIRSF021292">
    <property type="entry name" value="Competence_ComGD"/>
    <property type="match status" value="1"/>
</dbReference>
<evidence type="ECO:0000256" key="9">
    <source>
        <dbReference type="ARBA" id="ARBA00025772"/>
    </source>
</evidence>
<comment type="similarity">
    <text evidence="9">Belongs to the GSP H family.</text>
</comment>
<dbReference type="InterPro" id="IPR045584">
    <property type="entry name" value="Pilin-like"/>
</dbReference>
<evidence type="ECO:0000259" key="12">
    <source>
        <dbReference type="Pfam" id="PF12019"/>
    </source>
</evidence>
<gene>
    <name evidence="13" type="ORF">Pan54_06330</name>
</gene>
<dbReference type="AlphaFoldDB" id="A0A5C5XDD0"/>
<evidence type="ECO:0000256" key="2">
    <source>
        <dbReference type="ARBA" id="ARBA00021549"/>
    </source>
</evidence>
<evidence type="ECO:0000256" key="5">
    <source>
        <dbReference type="ARBA" id="ARBA00022519"/>
    </source>
</evidence>
<keyword evidence="7 11" id="KW-1133">Transmembrane helix</keyword>
<dbReference type="Proteomes" id="UP000316095">
    <property type="component" value="Unassembled WGS sequence"/>
</dbReference>
<organism evidence="13 14">
    <name type="scientific">Rubinisphaera italica</name>
    <dbReference type="NCBI Taxonomy" id="2527969"/>
    <lineage>
        <taxon>Bacteria</taxon>
        <taxon>Pseudomonadati</taxon>
        <taxon>Planctomycetota</taxon>
        <taxon>Planctomycetia</taxon>
        <taxon>Planctomycetales</taxon>
        <taxon>Planctomycetaceae</taxon>
        <taxon>Rubinisphaera</taxon>
    </lineage>
</organism>
<keyword evidence="8 11" id="KW-0472">Membrane</keyword>
<evidence type="ECO:0000256" key="8">
    <source>
        <dbReference type="ARBA" id="ARBA00023136"/>
    </source>
</evidence>
<feature type="transmembrane region" description="Helical" evidence="11">
    <location>
        <begin position="12"/>
        <end position="36"/>
    </location>
</feature>
<dbReference type="EMBL" id="SJPG01000001">
    <property type="protein sequence ID" value="TWT59922.1"/>
    <property type="molecule type" value="Genomic_DNA"/>
</dbReference>
<dbReference type="GO" id="GO:0005886">
    <property type="term" value="C:plasma membrane"/>
    <property type="evidence" value="ECO:0007669"/>
    <property type="project" value="UniProtKB-SubCell"/>
</dbReference>
<keyword evidence="14" id="KW-1185">Reference proteome</keyword>
<dbReference type="OrthoDB" id="214451at2"/>
<dbReference type="Pfam" id="PF07963">
    <property type="entry name" value="N_methyl"/>
    <property type="match status" value="1"/>
</dbReference>
<comment type="caution">
    <text evidence="13">The sequence shown here is derived from an EMBL/GenBank/DDBJ whole genome shotgun (WGS) entry which is preliminary data.</text>
</comment>
<dbReference type="InterPro" id="IPR022346">
    <property type="entry name" value="T2SS_GspH"/>
</dbReference>
<evidence type="ECO:0000256" key="1">
    <source>
        <dbReference type="ARBA" id="ARBA00004377"/>
    </source>
</evidence>
<dbReference type="GO" id="GO:0015628">
    <property type="term" value="P:protein secretion by the type II secretion system"/>
    <property type="evidence" value="ECO:0007669"/>
    <property type="project" value="InterPro"/>
</dbReference>
<evidence type="ECO:0000256" key="10">
    <source>
        <dbReference type="ARBA" id="ARBA00030775"/>
    </source>
</evidence>
<sequence>MNNYALNKRSGLSLIEMVTVVLIIGILSAVAVPKIYDSIDAYRLKQAAETIAGDLQYARQQAISRSQSITVSFDIVNESYTISDISDRNHPDQAYVVSLTDSACPADIVSVSSTPTTAITFNQYGIPSSEATVTLDVNGAQKTVIVHASSGRISIP</sequence>
<evidence type="ECO:0000256" key="11">
    <source>
        <dbReference type="SAM" id="Phobius"/>
    </source>
</evidence>
<protein>
    <recommendedName>
        <fullName evidence="2">Type II secretion system protein H</fullName>
    </recommendedName>
    <alternativeName>
        <fullName evidence="10">General secretion pathway protein H</fullName>
    </alternativeName>
</protein>
<dbReference type="GO" id="GO:0030420">
    <property type="term" value="P:establishment of competence for transformation"/>
    <property type="evidence" value="ECO:0007669"/>
    <property type="project" value="InterPro"/>
</dbReference>
<feature type="domain" description="General secretion pathway GspH" evidence="12">
    <location>
        <begin position="47"/>
        <end position="148"/>
    </location>
</feature>
<keyword evidence="6 11" id="KW-0812">Transmembrane</keyword>
<keyword evidence="5" id="KW-0997">Cell inner membrane</keyword>
<evidence type="ECO:0000256" key="7">
    <source>
        <dbReference type="ARBA" id="ARBA00022989"/>
    </source>
</evidence>
<dbReference type="Gene3D" id="3.30.700.10">
    <property type="entry name" value="Glycoprotein, Type 4 Pilin"/>
    <property type="match status" value="1"/>
</dbReference>
<dbReference type="RefSeq" id="WP_146502098.1">
    <property type="nucleotide sequence ID" value="NZ_SJPG01000001.1"/>
</dbReference>
<evidence type="ECO:0000256" key="6">
    <source>
        <dbReference type="ARBA" id="ARBA00022692"/>
    </source>
</evidence>
<comment type="subcellular location">
    <subcellularLocation>
        <location evidence="1">Cell inner membrane</location>
        <topology evidence="1">Single-pass membrane protein</topology>
    </subcellularLocation>
</comment>
<dbReference type="NCBIfam" id="TIGR02532">
    <property type="entry name" value="IV_pilin_GFxxxE"/>
    <property type="match status" value="1"/>
</dbReference>